<evidence type="ECO:0000256" key="4">
    <source>
        <dbReference type="ARBA" id="ARBA00022989"/>
    </source>
</evidence>
<feature type="transmembrane region" description="Helical" evidence="6">
    <location>
        <begin position="330"/>
        <end position="353"/>
    </location>
</feature>
<feature type="transmembrane region" description="Helical" evidence="6">
    <location>
        <begin position="245"/>
        <end position="265"/>
    </location>
</feature>
<dbReference type="STRING" id="178356.SAMN05216269_1099"/>
<gene>
    <name evidence="7" type="ORF">SAMN05216269_1099</name>
</gene>
<organism evidence="7 8">
    <name type="scientific">Flavobacterium xinjiangense</name>
    <dbReference type="NCBI Taxonomy" id="178356"/>
    <lineage>
        <taxon>Bacteria</taxon>
        <taxon>Pseudomonadati</taxon>
        <taxon>Bacteroidota</taxon>
        <taxon>Flavobacteriia</taxon>
        <taxon>Flavobacteriales</taxon>
        <taxon>Flavobacteriaceae</taxon>
        <taxon>Flavobacterium</taxon>
    </lineage>
</organism>
<evidence type="ECO:0000256" key="1">
    <source>
        <dbReference type="ARBA" id="ARBA00004651"/>
    </source>
</evidence>
<dbReference type="PANTHER" id="PTHR30250">
    <property type="entry name" value="PST FAMILY PREDICTED COLANIC ACID TRANSPORTER"/>
    <property type="match status" value="1"/>
</dbReference>
<keyword evidence="3 6" id="KW-0812">Transmembrane</keyword>
<feature type="transmembrane region" description="Helical" evidence="6">
    <location>
        <begin position="145"/>
        <end position="165"/>
    </location>
</feature>
<feature type="transmembrane region" description="Helical" evidence="6">
    <location>
        <begin position="99"/>
        <end position="125"/>
    </location>
</feature>
<feature type="transmembrane region" description="Helical" evidence="6">
    <location>
        <begin position="394"/>
        <end position="411"/>
    </location>
</feature>
<evidence type="ECO:0000256" key="5">
    <source>
        <dbReference type="ARBA" id="ARBA00023136"/>
    </source>
</evidence>
<sequence>MLKKIKLKFKSFFSEGHSRTLLAKKNVAISFLIKGGSILIGLILVPLTINYISPTQYGIWLTLSSIISWFSFFDIGLGNGLKNKLSETSALGQNEKGQVYVSTTYAILILISFFVFLLFLCINPFLNWKDILNTSNYEGESLNLVALTIVSFFCISFVIQLINTILAANHKPAKSSLISLIGSLFSLILIFILTKYTDASLIKLVLVLAGVPLIVQVISSVWLFRTSLISIAPKFKLIDFKYAKELLSVGSVFFIIQIGALVLFQTDNIVITQLFGPKEVTIFNIAYKLFSVVIMVFTIIITPFWSAFSDAYTKKDMDWIKGVITKMQKYWLLLIVLTICLLLISPLVFQLWLGDSVKIPFTLSVAMTIYVIAYTWQTIHVFLLNGIGKVRLQLYLVVISAVVNIPLAIFLGKKIGLAGITFSNAILFIIMGIIFSIQCKKILNNSASGIWLK</sequence>
<protein>
    <submittedName>
        <fullName evidence="7">Membrane protein involved in the export of O-antigen and teichoic acid</fullName>
    </submittedName>
</protein>
<dbReference type="InterPro" id="IPR002797">
    <property type="entry name" value="Polysacc_synth"/>
</dbReference>
<feature type="transmembrane region" description="Helical" evidence="6">
    <location>
        <begin position="27"/>
        <end position="52"/>
    </location>
</feature>
<evidence type="ECO:0000256" key="6">
    <source>
        <dbReference type="SAM" id="Phobius"/>
    </source>
</evidence>
<dbReference type="GO" id="GO:0005886">
    <property type="term" value="C:plasma membrane"/>
    <property type="evidence" value="ECO:0007669"/>
    <property type="project" value="UniProtKB-SubCell"/>
</dbReference>
<dbReference type="Proteomes" id="UP000184092">
    <property type="component" value="Unassembled WGS sequence"/>
</dbReference>
<dbReference type="Pfam" id="PF01943">
    <property type="entry name" value="Polysacc_synt"/>
    <property type="match status" value="1"/>
</dbReference>
<evidence type="ECO:0000256" key="2">
    <source>
        <dbReference type="ARBA" id="ARBA00022475"/>
    </source>
</evidence>
<dbReference type="InterPro" id="IPR050833">
    <property type="entry name" value="Poly_Biosynth_Transport"/>
</dbReference>
<comment type="subcellular location">
    <subcellularLocation>
        <location evidence="1">Cell membrane</location>
        <topology evidence="1">Multi-pass membrane protein</topology>
    </subcellularLocation>
</comment>
<feature type="transmembrane region" description="Helical" evidence="6">
    <location>
        <begin position="58"/>
        <end position="78"/>
    </location>
</feature>
<keyword evidence="8" id="KW-1185">Reference proteome</keyword>
<dbReference type="RefSeq" id="WP_084538337.1">
    <property type="nucleotide sequence ID" value="NZ_FRCL01000009.1"/>
</dbReference>
<reference evidence="8" key="1">
    <citation type="submission" date="2016-11" db="EMBL/GenBank/DDBJ databases">
        <authorList>
            <person name="Varghese N."/>
            <person name="Submissions S."/>
        </authorList>
    </citation>
    <scope>NUCLEOTIDE SEQUENCE [LARGE SCALE GENOMIC DNA]</scope>
    <source>
        <strain evidence="8">CGMCC 1.2749</strain>
    </source>
</reference>
<feature type="transmembrane region" description="Helical" evidence="6">
    <location>
        <begin position="177"/>
        <end position="194"/>
    </location>
</feature>
<dbReference type="PANTHER" id="PTHR30250:SF11">
    <property type="entry name" value="O-ANTIGEN TRANSPORTER-RELATED"/>
    <property type="match status" value="1"/>
</dbReference>
<name>A0A1M7MQX0_9FLAO</name>
<feature type="transmembrane region" description="Helical" evidence="6">
    <location>
        <begin position="285"/>
        <end position="309"/>
    </location>
</feature>
<dbReference type="AlphaFoldDB" id="A0A1M7MQX0"/>
<feature type="transmembrane region" description="Helical" evidence="6">
    <location>
        <begin position="417"/>
        <end position="437"/>
    </location>
</feature>
<evidence type="ECO:0000313" key="7">
    <source>
        <dbReference type="EMBL" id="SHM93337.1"/>
    </source>
</evidence>
<keyword evidence="4 6" id="KW-1133">Transmembrane helix</keyword>
<keyword evidence="5 6" id="KW-0472">Membrane</keyword>
<dbReference type="OrthoDB" id="512217at2"/>
<keyword evidence="2" id="KW-1003">Cell membrane</keyword>
<evidence type="ECO:0000256" key="3">
    <source>
        <dbReference type="ARBA" id="ARBA00022692"/>
    </source>
</evidence>
<accession>A0A1M7MQX0</accession>
<evidence type="ECO:0000313" key="8">
    <source>
        <dbReference type="Proteomes" id="UP000184092"/>
    </source>
</evidence>
<proteinExistence type="predicted"/>
<feature type="transmembrane region" description="Helical" evidence="6">
    <location>
        <begin position="359"/>
        <end position="382"/>
    </location>
</feature>
<feature type="transmembrane region" description="Helical" evidence="6">
    <location>
        <begin position="200"/>
        <end position="224"/>
    </location>
</feature>
<dbReference type="EMBL" id="FRCL01000009">
    <property type="protein sequence ID" value="SHM93337.1"/>
    <property type="molecule type" value="Genomic_DNA"/>
</dbReference>